<proteinExistence type="predicted"/>
<dbReference type="AlphaFoldDB" id="A0A069E3B4"/>
<dbReference type="RefSeq" id="WP_035569137.1">
    <property type="nucleotide sequence ID" value="NZ_ARYH01000001.1"/>
</dbReference>
<evidence type="ECO:0000256" key="1">
    <source>
        <dbReference type="SAM" id="SignalP"/>
    </source>
</evidence>
<evidence type="ECO:0000259" key="2">
    <source>
        <dbReference type="Pfam" id="PF13629"/>
    </source>
</evidence>
<dbReference type="PATRIC" id="fig|1280949.3.peg.424"/>
<evidence type="ECO:0000313" key="4">
    <source>
        <dbReference type="Proteomes" id="UP000027446"/>
    </source>
</evidence>
<reference evidence="3 4" key="1">
    <citation type="journal article" date="2014" name="Antonie Van Leeuwenhoek">
        <title>Hyphomonas beringensis sp. nov. and Hyphomonas chukchiensis sp. nov., isolated from surface seawater of the Bering Sea and Chukchi Sea.</title>
        <authorList>
            <person name="Li C."/>
            <person name="Lai Q."/>
            <person name="Li G."/>
            <person name="Dong C."/>
            <person name="Wang J."/>
            <person name="Liao Y."/>
            <person name="Shao Z."/>
        </authorList>
    </citation>
    <scope>NUCLEOTIDE SEQUENCE [LARGE SCALE GENOMIC DNA]</scope>
    <source>
        <strain evidence="3 4">MHS-3</strain>
    </source>
</reference>
<dbReference type="STRING" id="1280949.HAD_02070"/>
<feature type="signal peptide" evidence="1">
    <location>
        <begin position="1"/>
        <end position="23"/>
    </location>
</feature>
<dbReference type="Proteomes" id="UP000027446">
    <property type="component" value="Unassembled WGS sequence"/>
</dbReference>
<dbReference type="InterPro" id="IPR032789">
    <property type="entry name" value="T2SS-T3SS_pil_N"/>
</dbReference>
<keyword evidence="1" id="KW-0732">Signal</keyword>
<dbReference type="OrthoDB" id="9815749at2"/>
<organism evidence="3 4">
    <name type="scientific">Hyphomonas adhaerens MHS-3</name>
    <dbReference type="NCBI Taxonomy" id="1280949"/>
    <lineage>
        <taxon>Bacteria</taxon>
        <taxon>Pseudomonadati</taxon>
        <taxon>Pseudomonadota</taxon>
        <taxon>Alphaproteobacteria</taxon>
        <taxon>Hyphomonadales</taxon>
        <taxon>Hyphomonadaceae</taxon>
        <taxon>Hyphomonas</taxon>
    </lineage>
</organism>
<dbReference type="Pfam" id="PF13629">
    <property type="entry name" value="T2SS-T3SS_pil_N"/>
    <property type="match status" value="1"/>
</dbReference>
<dbReference type="eggNOG" id="COG4964">
    <property type="taxonomic scope" value="Bacteria"/>
</dbReference>
<protein>
    <recommendedName>
        <fullName evidence="2">Pilus formation protein N-terminal domain-containing protein</fullName>
    </recommendedName>
</protein>
<sequence>MKTFARTCAFGLAATVMVLPAIAGPLTVEANKTVPLKMKGTAASVVLGNRNIADVAVHDEHLIFITGKSFGTTNLMVFDRSGNQILNTEVVVTVNSSNLVTVNRSGSNYTYDCAPACRPVMSPGDNPDYFDGLIQQQMGMQSLTNAD</sequence>
<keyword evidence="4" id="KW-1185">Reference proteome</keyword>
<name>A0A069E3B4_9PROT</name>
<feature type="chain" id="PRO_5001660675" description="Pilus formation protein N-terminal domain-containing protein" evidence="1">
    <location>
        <begin position="24"/>
        <end position="147"/>
    </location>
</feature>
<accession>A0A069E3B4</accession>
<comment type="caution">
    <text evidence="3">The sequence shown here is derived from an EMBL/GenBank/DDBJ whole genome shotgun (WGS) entry which is preliminary data.</text>
</comment>
<gene>
    <name evidence="3" type="ORF">HAD_02070</name>
</gene>
<evidence type="ECO:0000313" key="3">
    <source>
        <dbReference type="EMBL" id="KCZ84427.1"/>
    </source>
</evidence>
<dbReference type="EMBL" id="ARYH01000001">
    <property type="protein sequence ID" value="KCZ84427.1"/>
    <property type="molecule type" value="Genomic_DNA"/>
</dbReference>
<feature type="domain" description="Pilus formation protein N-terminal" evidence="2">
    <location>
        <begin position="24"/>
        <end position="93"/>
    </location>
</feature>